<dbReference type="RefSeq" id="WP_148338912.1">
    <property type="nucleotide sequence ID" value="NZ_LR699119.1"/>
</dbReference>
<sequence>MINHTSRDVITTRGLTLGYAGKPIVANISIQISKGEFIGILGPNGSGKSTFLKAVLGLIKPLSGDIRVLGEAPAHGSSDLGYMPQMRQYASAANLSCRSMLEASYQGTSFGLPLPSRKKSGEIGRLLRLVKADDYADRPVQQLSGGERQRIYLAQSLLGNPKILLLDEPLSNLDPHYQETFINLLKDIQDRLDITILFTAHDPNPLLKVMDRVMFFAKGKAAIGQTHEVITSPSLSALYGTSIEVIEFNNRLFVFGDGQNVLGQVAHHHD</sequence>
<keyword evidence="4 6" id="KW-0067">ATP-binding</keyword>
<dbReference type="PANTHER" id="PTHR42734">
    <property type="entry name" value="METAL TRANSPORT SYSTEM ATP-BINDING PROTEIN TM_0124-RELATED"/>
    <property type="match status" value="1"/>
</dbReference>
<dbReference type="AlphaFoldDB" id="A0A5E4PF58"/>
<evidence type="ECO:0000259" key="5">
    <source>
        <dbReference type="PROSITE" id="PS50893"/>
    </source>
</evidence>
<reference evidence="6 7" key="1">
    <citation type="submission" date="2019-08" db="EMBL/GenBank/DDBJ databases">
        <authorList>
            <person name="Guy L."/>
        </authorList>
    </citation>
    <scope>NUCLEOTIDE SEQUENCE [LARGE SCALE GENOMIC DNA]</scope>
    <source>
        <strain evidence="6 7">SGT-108</strain>
    </source>
</reference>
<dbReference type="InterPro" id="IPR003593">
    <property type="entry name" value="AAA+_ATPase"/>
</dbReference>
<keyword evidence="3" id="KW-0547">Nucleotide-binding</keyword>
<dbReference type="PROSITE" id="PS50893">
    <property type="entry name" value="ABC_TRANSPORTER_2"/>
    <property type="match status" value="1"/>
</dbReference>
<keyword evidence="2" id="KW-0813">Transport</keyword>
<dbReference type="SUPFAM" id="SSF52540">
    <property type="entry name" value="P-loop containing nucleoside triphosphate hydrolases"/>
    <property type="match status" value="1"/>
</dbReference>
<dbReference type="KEGG" id="asip:AQUSIP_09090"/>
<protein>
    <submittedName>
        <fullName evidence="6">Hemin import ATP-binding protein HmuV</fullName>
    </submittedName>
</protein>
<gene>
    <name evidence="6" type="primary">hmuV_1</name>
    <name evidence="6" type="ORF">AQUSIP_09090</name>
</gene>
<dbReference type="OrthoDB" id="9780942at2"/>
<dbReference type="InterPro" id="IPR003439">
    <property type="entry name" value="ABC_transporter-like_ATP-bd"/>
</dbReference>
<proteinExistence type="inferred from homology"/>
<dbReference type="Gene3D" id="3.40.50.300">
    <property type="entry name" value="P-loop containing nucleotide triphosphate hydrolases"/>
    <property type="match status" value="1"/>
</dbReference>
<dbReference type="GO" id="GO:0016887">
    <property type="term" value="F:ATP hydrolysis activity"/>
    <property type="evidence" value="ECO:0007669"/>
    <property type="project" value="InterPro"/>
</dbReference>
<dbReference type="Pfam" id="PF00005">
    <property type="entry name" value="ABC_tran"/>
    <property type="match status" value="1"/>
</dbReference>
<dbReference type="Proteomes" id="UP000324194">
    <property type="component" value="Chromosome 1"/>
</dbReference>
<dbReference type="InterPro" id="IPR027417">
    <property type="entry name" value="P-loop_NTPase"/>
</dbReference>
<evidence type="ECO:0000256" key="1">
    <source>
        <dbReference type="ARBA" id="ARBA00005417"/>
    </source>
</evidence>
<organism evidence="6 7">
    <name type="scientific">Aquicella siphonis</name>
    <dbReference type="NCBI Taxonomy" id="254247"/>
    <lineage>
        <taxon>Bacteria</taxon>
        <taxon>Pseudomonadati</taxon>
        <taxon>Pseudomonadota</taxon>
        <taxon>Gammaproteobacteria</taxon>
        <taxon>Legionellales</taxon>
        <taxon>Coxiellaceae</taxon>
        <taxon>Aquicella</taxon>
    </lineage>
</organism>
<dbReference type="SMART" id="SM00382">
    <property type="entry name" value="AAA"/>
    <property type="match status" value="1"/>
</dbReference>
<evidence type="ECO:0000256" key="2">
    <source>
        <dbReference type="ARBA" id="ARBA00022448"/>
    </source>
</evidence>
<dbReference type="GO" id="GO:0005524">
    <property type="term" value="F:ATP binding"/>
    <property type="evidence" value="ECO:0007669"/>
    <property type="project" value="UniProtKB-KW"/>
</dbReference>
<feature type="domain" description="ABC transporter" evidence="5">
    <location>
        <begin position="10"/>
        <end position="243"/>
    </location>
</feature>
<dbReference type="InterPro" id="IPR050153">
    <property type="entry name" value="Metal_Ion_Import_ABC"/>
</dbReference>
<dbReference type="EMBL" id="LR699119">
    <property type="protein sequence ID" value="VVC75619.1"/>
    <property type="molecule type" value="Genomic_DNA"/>
</dbReference>
<evidence type="ECO:0000313" key="7">
    <source>
        <dbReference type="Proteomes" id="UP000324194"/>
    </source>
</evidence>
<comment type="similarity">
    <text evidence="1">Belongs to the ABC transporter superfamily.</text>
</comment>
<name>A0A5E4PF58_9COXI</name>
<evidence type="ECO:0000256" key="4">
    <source>
        <dbReference type="ARBA" id="ARBA00022840"/>
    </source>
</evidence>
<keyword evidence="7" id="KW-1185">Reference proteome</keyword>
<evidence type="ECO:0000313" key="6">
    <source>
        <dbReference type="EMBL" id="VVC75619.1"/>
    </source>
</evidence>
<evidence type="ECO:0000256" key="3">
    <source>
        <dbReference type="ARBA" id="ARBA00022741"/>
    </source>
</evidence>
<dbReference type="PANTHER" id="PTHR42734:SF17">
    <property type="entry name" value="METAL TRANSPORT SYSTEM ATP-BINDING PROTEIN TM_0124-RELATED"/>
    <property type="match status" value="1"/>
</dbReference>
<accession>A0A5E4PF58</accession>